<name>A0ABS3VI73_9ACTN</name>
<sequence>MDAPAAATTRHVLFLNWRDTRNPEGGGSEVYVERIAGELVRHGHRATLLCATHPAGPAEETTPGGVRVLRRGGRHTVYLRAALAYLAGALGFGPLSRRHGGRPDLIVDVGNGLPFLSALYARRPVIALVHHVHREQWPVVLGPSLARFGWWVESWLAPRVYRRCRYVTVSAATRDELATLGIDPARVDIVHNGTPDMTVGPVPRSPEPSLVVLGRLVPHKQVEVALATLAALGDELPGLTLTVAGQGWWEAQLRHTAAELGLTDRVRFTGFVSDADKRHLLASAWVALTPSLKEGWGLTIVEAGAVGTPTVAFRGAGGVEESLVDGETGLLAEDVDDFVAKVRLLLTDDGYRATMGTAARAHAARFTWPVSGKKFAALVTRAANGTTGSSVEQQAPAGSPAGQSGPAGSPVGRSGPAVPPVGRTDPAGSPVAQVEQSYLVP</sequence>
<dbReference type="EMBL" id="JAGFWR010000038">
    <property type="protein sequence ID" value="MBO4165303.1"/>
    <property type="molecule type" value="Genomic_DNA"/>
</dbReference>
<evidence type="ECO:0000313" key="8">
    <source>
        <dbReference type="Proteomes" id="UP000671399"/>
    </source>
</evidence>
<gene>
    <name evidence="7" type="ORF">JQN83_31565</name>
</gene>
<feature type="transmembrane region" description="Helical" evidence="4">
    <location>
        <begin position="77"/>
        <end position="95"/>
    </location>
</feature>
<evidence type="ECO:0000256" key="4">
    <source>
        <dbReference type="SAM" id="Phobius"/>
    </source>
</evidence>
<dbReference type="SUPFAM" id="SSF53756">
    <property type="entry name" value="UDP-Glycosyltransferase/glycogen phosphorylase"/>
    <property type="match status" value="1"/>
</dbReference>
<reference evidence="7 8" key="1">
    <citation type="submission" date="2021-03" db="EMBL/GenBank/DDBJ databases">
        <authorList>
            <person name="Lee D.-H."/>
        </authorList>
    </citation>
    <scope>NUCLEOTIDE SEQUENCE [LARGE SCALE GENOMIC DNA]</scope>
    <source>
        <strain evidence="7 8">MMS20-R2-23</strain>
    </source>
</reference>
<dbReference type="CDD" id="cd03801">
    <property type="entry name" value="GT4_PimA-like"/>
    <property type="match status" value="1"/>
</dbReference>
<keyword evidence="2" id="KW-0808">Transferase</keyword>
<keyword evidence="4" id="KW-0812">Transmembrane</keyword>
<evidence type="ECO:0000259" key="6">
    <source>
        <dbReference type="Pfam" id="PF13579"/>
    </source>
</evidence>
<evidence type="ECO:0000259" key="5">
    <source>
        <dbReference type="Pfam" id="PF00534"/>
    </source>
</evidence>
<dbReference type="Pfam" id="PF13579">
    <property type="entry name" value="Glyco_trans_4_4"/>
    <property type="match status" value="1"/>
</dbReference>
<keyword evidence="8" id="KW-1185">Reference proteome</keyword>
<evidence type="ECO:0000256" key="1">
    <source>
        <dbReference type="ARBA" id="ARBA00022676"/>
    </source>
</evidence>
<dbReference type="InterPro" id="IPR050194">
    <property type="entry name" value="Glycosyltransferase_grp1"/>
</dbReference>
<dbReference type="InterPro" id="IPR001296">
    <property type="entry name" value="Glyco_trans_1"/>
</dbReference>
<dbReference type="Gene3D" id="3.40.50.2000">
    <property type="entry name" value="Glycogen Phosphorylase B"/>
    <property type="match status" value="2"/>
</dbReference>
<dbReference type="Pfam" id="PF00534">
    <property type="entry name" value="Glycos_transf_1"/>
    <property type="match status" value="1"/>
</dbReference>
<evidence type="ECO:0000256" key="2">
    <source>
        <dbReference type="ARBA" id="ARBA00022679"/>
    </source>
</evidence>
<keyword evidence="1" id="KW-0328">Glycosyltransferase</keyword>
<protein>
    <submittedName>
        <fullName evidence="7">Glycosyltransferase family 4 protein</fullName>
    </submittedName>
</protein>
<dbReference type="InterPro" id="IPR028098">
    <property type="entry name" value="Glyco_trans_4-like_N"/>
</dbReference>
<organism evidence="7 8">
    <name type="scientific">Micromonospora antibiotica</name>
    <dbReference type="NCBI Taxonomy" id="2807623"/>
    <lineage>
        <taxon>Bacteria</taxon>
        <taxon>Bacillati</taxon>
        <taxon>Actinomycetota</taxon>
        <taxon>Actinomycetes</taxon>
        <taxon>Micromonosporales</taxon>
        <taxon>Micromonosporaceae</taxon>
        <taxon>Micromonospora</taxon>
    </lineage>
</organism>
<proteinExistence type="predicted"/>
<feature type="compositionally biased region" description="Low complexity" evidence="3">
    <location>
        <begin position="393"/>
        <end position="410"/>
    </location>
</feature>
<comment type="caution">
    <text evidence="7">The sequence shown here is derived from an EMBL/GenBank/DDBJ whole genome shotgun (WGS) entry which is preliminary data.</text>
</comment>
<dbReference type="PANTHER" id="PTHR45947">
    <property type="entry name" value="SULFOQUINOVOSYL TRANSFERASE SQD2"/>
    <property type="match status" value="1"/>
</dbReference>
<feature type="domain" description="Glycosyltransferase subfamily 4-like N-terminal" evidence="6">
    <location>
        <begin position="26"/>
        <end position="193"/>
    </location>
</feature>
<dbReference type="PANTHER" id="PTHR45947:SF3">
    <property type="entry name" value="SULFOQUINOVOSYL TRANSFERASE SQD2"/>
    <property type="match status" value="1"/>
</dbReference>
<feature type="region of interest" description="Disordered" evidence="3">
    <location>
        <begin position="386"/>
        <end position="441"/>
    </location>
</feature>
<feature type="domain" description="Glycosyl transferase family 1" evidence="5">
    <location>
        <begin position="206"/>
        <end position="361"/>
    </location>
</feature>
<evidence type="ECO:0000313" key="7">
    <source>
        <dbReference type="EMBL" id="MBO4165303.1"/>
    </source>
</evidence>
<evidence type="ECO:0000256" key="3">
    <source>
        <dbReference type="SAM" id="MobiDB-lite"/>
    </source>
</evidence>
<keyword evidence="4" id="KW-1133">Transmembrane helix</keyword>
<dbReference type="Proteomes" id="UP000671399">
    <property type="component" value="Unassembled WGS sequence"/>
</dbReference>
<accession>A0ABS3VI73</accession>
<keyword evidence="4" id="KW-0472">Membrane</keyword>